<dbReference type="Gene3D" id="1.25.40.10">
    <property type="entry name" value="Tetratricopeptide repeat domain"/>
    <property type="match status" value="1"/>
</dbReference>
<keyword evidence="6" id="KW-0143">Chaperone</keyword>
<evidence type="ECO:0000256" key="5">
    <source>
        <dbReference type="ARBA" id="ARBA00023136"/>
    </source>
</evidence>
<dbReference type="InterPro" id="IPR011990">
    <property type="entry name" value="TPR-like_helical_dom_sf"/>
</dbReference>
<comment type="similarity">
    <text evidence="7">Belongs to the YfgM family.</text>
</comment>
<keyword evidence="3 9" id="KW-0812">Transmembrane</keyword>
<keyword evidence="2" id="KW-1003">Cell membrane</keyword>
<dbReference type="InterPro" id="IPR026039">
    <property type="entry name" value="YfgM"/>
</dbReference>
<reference evidence="11 12" key="1">
    <citation type="submission" date="2015-10" db="EMBL/GenBank/DDBJ databases">
        <title>Genome sequencing and analysis of members of genus Stenotrophomonas.</title>
        <authorList>
            <person name="Patil P.P."/>
            <person name="Midha S."/>
            <person name="Patil P.B."/>
        </authorList>
    </citation>
    <scope>NUCLEOTIDE SEQUENCE [LARGE SCALE GENOMIC DNA]</scope>
    <source>
        <strain evidence="11 12">JCM 9942</strain>
    </source>
</reference>
<evidence type="ECO:0000256" key="1">
    <source>
        <dbReference type="ARBA" id="ARBA00004401"/>
    </source>
</evidence>
<feature type="transmembrane region" description="Helical" evidence="9">
    <location>
        <begin position="25"/>
        <end position="44"/>
    </location>
</feature>
<comment type="caution">
    <text evidence="11">The sequence shown here is derived from an EMBL/GenBank/DDBJ whole genome shotgun (WGS) entry which is preliminary data.</text>
</comment>
<organism evidence="11 12">
    <name type="scientific">Stenotrophomonas pictorum JCM 9942</name>
    <dbReference type="NCBI Taxonomy" id="1236960"/>
    <lineage>
        <taxon>Bacteria</taxon>
        <taxon>Pseudomonadati</taxon>
        <taxon>Pseudomonadota</taxon>
        <taxon>Gammaproteobacteria</taxon>
        <taxon>Lysobacterales</taxon>
        <taxon>Lysobacteraceae</taxon>
        <taxon>Stenotrophomonas</taxon>
    </lineage>
</organism>
<dbReference type="Proteomes" id="UP000050836">
    <property type="component" value="Unassembled WGS sequence"/>
</dbReference>
<evidence type="ECO:0000256" key="8">
    <source>
        <dbReference type="ARBA" id="ARBA00024235"/>
    </source>
</evidence>
<dbReference type="AlphaFoldDB" id="A0A0R0AJR5"/>
<keyword evidence="5 9" id="KW-0472">Membrane</keyword>
<evidence type="ECO:0000313" key="12">
    <source>
        <dbReference type="Proteomes" id="UP000050836"/>
    </source>
</evidence>
<dbReference type="InterPro" id="IPR018704">
    <property type="entry name" value="SecYEG/CpoB_TPR"/>
</dbReference>
<keyword evidence="12" id="KW-1185">Reference proteome</keyword>
<evidence type="ECO:0000313" key="11">
    <source>
        <dbReference type="EMBL" id="KRG44697.1"/>
    </source>
</evidence>
<evidence type="ECO:0000256" key="6">
    <source>
        <dbReference type="ARBA" id="ARBA00023186"/>
    </source>
</evidence>
<evidence type="ECO:0000256" key="9">
    <source>
        <dbReference type="SAM" id="Phobius"/>
    </source>
</evidence>
<dbReference type="Pfam" id="PF09976">
    <property type="entry name" value="TPR_21"/>
    <property type="match status" value="1"/>
</dbReference>
<gene>
    <name evidence="11" type="ORF">ARC78_04410</name>
</gene>
<dbReference type="GO" id="GO:0044877">
    <property type="term" value="F:protein-containing complex binding"/>
    <property type="evidence" value="ECO:0007669"/>
    <property type="project" value="InterPro"/>
</dbReference>
<dbReference type="GO" id="GO:0005886">
    <property type="term" value="C:plasma membrane"/>
    <property type="evidence" value="ECO:0007669"/>
    <property type="project" value="UniProtKB-SubCell"/>
</dbReference>
<accession>A0A0R0AJR5</accession>
<evidence type="ECO:0000256" key="7">
    <source>
        <dbReference type="ARBA" id="ARBA00024197"/>
    </source>
</evidence>
<dbReference type="PANTHER" id="PTHR38035:SF1">
    <property type="entry name" value="ANCILLARY SECYEG TRANSLOCON SUBUNIT"/>
    <property type="match status" value="1"/>
</dbReference>
<dbReference type="EMBL" id="LLXS01000006">
    <property type="protein sequence ID" value="KRG44697.1"/>
    <property type="molecule type" value="Genomic_DNA"/>
</dbReference>
<proteinExistence type="inferred from homology"/>
<evidence type="ECO:0000256" key="3">
    <source>
        <dbReference type="ARBA" id="ARBA00022692"/>
    </source>
</evidence>
<evidence type="ECO:0000256" key="4">
    <source>
        <dbReference type="ARBA" id="ARBA00022989"/>
    </source>
</evidence>
<name>A0A0R0AJR5_9GAMM</name>
<evidence type="ECO:0000259" key="10">
    <source>
        <dbReference type="Pfam" id="PF09976"/>
    </source>
</evidence>
<dbReference type="SUPFAM" id="SSF48452">
    <property type="entry name" value="TPR-like"/>
    <property type="match status" value="1"/>
</dbReference>
<dbReference type="PANTHER" id="PTHR38035">
    <property type="entry name" value="UPF0070 PROTEIN YFGM"/>
    <property type="match status" value="1"/>
</dbReference>
<comment type="subcellular location">
    <subcellularLocation>
        <location evidence="1">Cell membrane</location>
        <topology evidence="1">Single-pass type II membrane protein</topology>
    </subcellularLocation>
</comment>
<protein>
    <recommendedName>
        <fullName evidence="8">Ancillary SecYEG translocon subunit</fullName>
    </recommendedName>
</protein>
<sequence length="213" mass="23138">MAIDDLLDEHEQSERVRTWLRKNGFGIFAGVVLGIAAIYGWQWWQKDQVGKLAEANTRYESVLRSLQSKNLDEAVKEVAALEGGKAGIYADLAALELSKAQVEAGKPEDAIRTLRGLNAEGEFKALIDQRIARLLIETGKPEDALALLGPADDSAALEIRADALMAQGKRDDARDLYSQALAKLDVAAPQRRLLETKLTDAGGTVTDPAAEKN</sequence>
<evidence type="ECO:0000256" key="2">
    <source>
        <dbReference type="ARBA" id="ARBA00022475"/>
    </source>
</evidence>
<feature type="domain" description="Ancillary SecYEG translocon subunit/Cell division coordinator CpoB TPR" evidence="10">
    <location>
        <begin position="17"/>
        <end position="201"/>
    </location>
</feature>
<dbReference type="RefSeq" id="WP_054656866.1">
    <property type="nucleotide sequence ID" value="NZ_BAZI01000004.1"/>
</dbReference>
<keyword evidence="4 9" id="KW-1133">Transmembrane helix</keyword>
<dbReference type="OrthoDB" id="9789675at2"/>